<name>A0A2S4HEN4_9GAMM</name>
<dbReference type="GO" id="GO:0016791">
    <property type="term" value="F:phosphatase activity"/>
    <property type="evidence" value="ECO:0007669"/>
    <property type="project" value="TreeGrafter"/>
</dbReference>
<dbReference type="Gene3D" id="3.40.50.1240">
    <property type="entry name" value="Phosphoglycerate mutase-like"/>
    <property type="match status" value="1"/>
</dbReference>
<dbReference type="InterPro" id="IPR013078">
    <property type="entry name" value="His_Pase_superF_clade-1"/>
</dbReference>
<dbReference type="OrthoDB" id="92610at2"/>
<dbReference type="SUPFAM" id="SSF53254">
    <property type="entry name" value="Phosphoglycerate mutase-like"/>
    <property type="match status" value="1"/>
</dbReference>
<dbReference type="Pfam" id="PF00300">
    <property type="entry name" value="His_Phos_1"/>
    <property type="match status" value="1"/>
</dbReference>
<dbReference type="RefSeq" id="WP_103684638.1">
    <property type="nucleotide sequence ID" value="NZ_PQGG01000028.1"/>
</dbReference>
<gene>
    <name evidence="2" type="ORF">C0068_11540</name>
</gene>
<evidence type="ECO:0000313" key="2">
    <source>
        <dbReference type="EMBL" id="POP52453.1"/>
    </source>
</evidence>
<dbReference type="InterPro" id="IPR050275">
    <property type="entry name" value="PGM_Phosphatase"/>
</dbReference>
<dbReference type="PANTHER" id="PTHR48100">
    <property type="entry name" value="BROAD-SPECIFICITY PHOSPHATASE YOR283W-RELATED"/>
    <property type="match status" value="1"/>
</dbReference>
<dbReference type="SMART" id="SM00855">
    <property type="entry name" value="PGAM"/>
    <property type="match status" value="1"/>
</dbReference>
<organism evidence="2 3">
    <name type="scientific">Zhongshania marina</name>
    <dbReference type="NCBI Taxonomy" id="2304603"/>
    <lineage>
        <taxon>Bacteria</taxon>
        <taxon>Pseudomonadati</taxon>
        <taxon>Pseudomonadota</taxon>
        <taxon>Gammaproteobacteria</taxon>
        <taxon>Cellvibrionales</taxon>
        <taxon>Spongiibacteraceae</taxon>
        <taxon>Zhongshania</taxon>
    </lineage>
</organism>
<reference evidence="2" key="1">
    <citation type="submission" date="2018-01" db="EMBL/GenBank/DDBJ databases">
        <authorList>
            <person name="Yu X.-D."/>
        </authorList>
    </citation>
    <scope>NUCLEOTIDE SEQUENCE</scope>
    <source>
        <strain evidence="2">ZX-21</strain>
    </source>
</reference>
<evidence type="ECO:0000313" key="3">
    <source>
        <dbReference type="Proteomes" id="UP000237222"/>
    </source>
</evidence>
<protein>
    <recommendedName>
        <fullName evidence="4">Phosphohistidine phosphatase SixA</fullName>
    </recommendedName>
</protein>
<evidence type="ECO:0000256" key="1">
    <source>
        <dbReference type="PIRSR" id="PIRSR613078-2"/>
    </source>
</evidence>
<dbReference type="CDD" id="cd07067">
    <property type="entry name" value="HP_PGM_like"/>
    <property type="match status" value="1"/>
</dbReference>
<comment type="caution">
    <text evidence="2">The sequence shown here is derived from an EMBL/GenBank/DDBJ whole genome shotgun (WGS) entry which is preliminary data.</text>
</comment>
<evidence type="ECO:0008006" key="4">
    <source>
        <dbReference type="Google" id="ProtNLM"/>
    </source>
</evidence>
<sequence length="159" mass="18112">MEILLIRHGSASWDTKTDIERELTEVGQQEVNAAADWISASEWKPDELWVSPYRRAVQTAAIINRDWQLRPRLKSSLTPDTPQSELEAMLATFRGERLLLVSHNPLLSNAIAHWHGGDNKSYWGMQPASMALISADVFAQCCGSLEWLRHYPNYDHNGR</sequence>
<dbReference type="AlphaFoldDB" id="A0A2S4HEN4"/>
<accession>A0A2S4HEN4</accession>
<proteinExistence type="predicted"/>
<feature type="binding site" evidence="1">
    <location>
        <position position="55"/>
    </location>
    <ligand>
        <name>substrate</name>
    </ligand>
</feature>
<dbReference type="EMBL" id="PQGG01000028">
    <property type="protein sequence ID" value="POP52453.1"/>
    <property type="molecule type" value="Genomic_DNA"/>
</dbReference>
<dbReference type="InterPro" id="IPR029033">
    <property type="entry name" value="His_PPase_superfam"/>
</dbReference>
<dbReference type="Proteomes" id="UP000237222">
    <property type="component" value="Unassembled WGS sequence"/>
</dbReference>